<dbReference type="InterPro" id="IPR001645">
    <property type="entry name" value="Folylpolyglutamate_synth"/>
</dbReference>
<dbReference type="InterPro" id="IPR004101">
    <property type="entry name" value="Mur_ligase_C"/>
</dbReference>
<reference evidence="23 24" key="1">
    <citation type="submission" date="2019-06" db="EMBL/GenBank/DDBJ databases">
        <title>Flavobacteriaceae Paucihalobacterium erythroidium CWB-1, complete genome.</title>
        <authorList>
            <person name="Wu S."/>
        </authorList>
    </citation>
    <scope>NUCLEOTIDE SEQUENCE [LARGE SCALE GENOMIC DNA]</scope>
    <source>
        <strain evidence="23 24">CWB-1</strain>
    </source>
</reference>
<dbReference type="GO" id="GO:0046872">
    <property type="term" value="F:metal ion binding"/>
    <property type="evidence" value="ECO:0007669"/>
    <property type="project" value="UniProtKB-KW"/>
</dbReference>
<keyword evidence="12" id="KW-0460">Magnesium</keyword>
<dbReference type="EC" id="6.3.2.12" evidence="5"/>
<comment type="similarity">
    <text evidence="4">Belongs to the folylpolyglutamate synthase family.</text>
</comment>
<feature type="domain" description="Mur ligase C-terminal" evidence="21">
    <location>
        <begin position="280"/>
        <end position="397"/>
    </location>
</feature>
<dbReference type="PROSITE" id="PS01012">
    <property type="entry name" value="FOLYLPOLYGLU_SYNT_2"/>
    <property type="match status" value="1"/>
</dbReference>
<comment type="catalytic activity">
    <reaction evidence="19">
        <text>(6R)-5,10-methylenetetrahydrofolyl-(gamma-L-Glu)(n) + L-glutamate + ATP = (6R)-5,10-methylenetetrahydrofolyl-(gamma-L-Glu)(n+1) + ADP + phosphate + H(+)</text>
        <dbReference type="Rhea" id="RHEA:51912"/>
        <dbReference type="Rhea" id="RHEA-COMP:13257"/>
        <dbReference type="Rhea" id="RHEA-COMP:13258"/>
        <dbReference type="ChEBI" id="CHEBI:15378"/>
        <dbReference type="ChEBI" id="CHEBI:29985"/>
        <dbReference type="ChEBI" id="CHEBI:30616"/>
        <dbReference type="ChEBI" id="CHEBI:43474"/>
        <dbReference type="ChEBI" id="CHEBI:136572"/>
        <dbReference type="ChEBI" id="CHEBI:456216"/>
        <dbReference type="EC" id="6.3.2.17"/>
    </reaction>
</comment>
<evidence type="ECO:0000256" key="1">
    <source>
        <dbReference type="ARBA" id="ARBA00002714"/>
    </source>
</evidence>
<dbReference type="InterPro" id="IPR018109">
    <property type="entry name" value="Folylpolyglutamate_synth_CS"/>
</dbReference>
<evidence type="ECO:0000256" key="8">
    <source>
        <dbReference type="ARBA" id="ARBA00022598"/>
    </source>
</evidence>
<feature type="domain" description="Mur ligase central" evidence="22">
    <location>
        <begin position="51"/>
        <end position="220"/>
    </location>
</feature>
<keyword evidence="9" id="KW-0479">Metal-binding</keyword>
<dbReference type="InterPro" id="IPR036565">
    <property type="entry name" value="Mur-like_cat_sf"/>
</dbReference>
<sequence>MTYTETVQWMFSRLPMYQNQGKSAYKANLDNIVKLDNYLDNPHLCFKSVHVGGTNGKGSTSHMLASVLQEAGYTTGLYTSPHLKDYRERIKINGKDIEESYVVDFINSHRVFFEENKLSFFEMTVGMAFKYFADKQVDIAIIEVGLGGRLDATNIIIPILSVITNIGLDHVEFLGDTLEKIAGEKAGIIKNEIPIIVGETQFETEKVFIKKAQKTNSKIYFADQIYFPEITCQLKGDYQTKNTRTARLAIDVLKEMHYEILDTHIESGFNKIVENTGLKGRWQILSSNPLVICDTAHNREGIEIVMNQLLSLDFNKLHIVFGAVNDKDLDTIVPLLPFDANYYFCRPNVMRGLDTEVLKNKFLKFKRFGVVYSSVQEALNAARVHAKTKDLIFVGGSTFVVAEII</sequence>
<evidence type="ECO:0000256" key="17">
    <source>
        <dbReference type="ARBA" id="ARBA00047493"/>
    </source>
</evidence>
<name>A0A506PL24_9FLAO</name>
<keyword evidence="11" id="KW-0067">ATP-binding</keyword>
<comment type="pathway">
    <text evidence="3">Cofactor biosynthesis; tetrahydrofolylpolyglutamate biosynthesis.</text>
</comment>
<dbReference type="OrthoDB" id="9809356at2"/>
<dbReference type="AlphaFoldDB" id="A0A506PL24"/>
<protein>
    <recommendedName>
        <fullName evidence="7">Dihydrofolate synthase/folylpolyglutamate synthase</fullName>
        <ecNumber evidence="5">6.3.2.12</ecNumber>
        <ecNumber evidence="6">6.3.2.17</ecNumber>
    </recommendedName>
    <alternativeName>
        <fullName evidence="16">Folylpoly-gamma-glutamate synthetase-dihydrofolate synthetase</fullName>
    </alternativeName>
    <alternativeName>
        <fullName evidence="14">Folylpolyglutamate synthetase</fullName>
    </alternativeName>
    <alternativeName>
        <fullName evidence="15">Tetrahydrofolylpolyglutamate synthase</fullName>
    </alternativeName>
</protein>
<comment type="catalytic activity">
    <reaction evidence="20">
        <text>7,8-dihydropteroate + L-glutamate + ATP = 7,8-dihydrofolate + ADP + phosphate + H(+)</text>
        <dbReference type="Rhea" id="RHEA:23584"/>
        <dbReference type="ChEBI" id="CHEBI:15378"/>
        <dbReference type="ChEBI" id="CHEBI:17839"/>
        <dbReference type="ChEBI" id="CHEBI:29985"/>
        <dbReference type="ChEBI" id="CHEBI:30616"/>
        <dbReference type="ChEBI" id="CHEBI:43474"/>
        <dbReference type="ChEBI" id="CHEBI:57451"/>
        <dbReference type="ChEBI" id="CHEBI:456216"/>
        <dbReference type="EC" id="6.3.2.12"/>
    </reaction>
</comment>
<dbReference type="SUPFAM" id="SSF53244">
    <property type="entry name" value="MurD-like peptide ligases, peptide-binding domain"/>
    <property type="match status" value="1"/>
</dbReference>
<dbReference type="GO" id="GO:0005524">
    <property type="term" value="F:ATP binding"/>
    <property type="evidence" value="ECO:0007669"/>
    <property type="project" value="UniProtKB-KW"/>
</dbReference>
<dbReference type="EC" id="6.3.2.17" evidence="6"/>
<evidence type="ECO:0000256" key="10">
    <source>
        <dbReference type="ARBA" id="ARBA00022741"/>
    </source>
</evidence>
<comment type="catalytic activity">
    <reaction evidence="18">
        <text>10-formyltetrahydrofolyl-(gamma-L-Glu)(n) + L-glutamate + ATP = 10-formyltetrahydrofolyl-(gamma-L-Glu)(n+1) + ADP + phosphate + H(+)</text>
        <dbReference type="Rhea" id="RHEA:51904"/>
        <dbReference type="Rhea" id="RHEA-COMP:13088"/>
        <dbReference type="Rhea" id="RHEA-COMP:14300"/>
        <dbReference type="ChEBI" id="CHEBI:15378"/>
        <dbReference type="ChEBI" id="CHEBI:29985"/>
        <dbReference type="ChEBI" id="CHEBI:30616"/>
        <dbReference type="ChEBI" id="CHEBI:43474"/>
        <dbReference type="ChEBI" id="CHEBI:134413"/>
        <dbReference type="ChEBI" id="CHEBI:456216"/>
        <dbReference type="EC" id="6.3.2.17"/>
    </reaction>
</comment>
<organism evidence="23 24">
    <name type="scientific">Paucihalobacter ruber</name>
    <dbReference type="NCBI Taxonomy" id="2567861"/>
    <lineage>
        <taxon>Bacteria</taxon>
        <taxon>Pseudomonadati</taxon>
        <taxon>Bacteroidota</taxon>
        <taxon>Flavobacteriia</taxon>
        <taxon>Flavobacteriales</taxon>
        <taxon>Flavobacteriaceae</taxon>
        <taxon>Paucihalobacter</taxon>
    </lineage>
</organism>
<evidence type="ECO:0000313" key="23">
    <source>
        <dbReference type="EMBL" id="TPV34228.1"/>
    </source>
</evidence>
<keyword evidence="10" id="KW-0547">Nucleotide-binding</keyword>
<evidence type="ECO:0000256" key="14">
    <source>
        <dbReference type="ARBA" id="ARBA00030048"/>
    </source>
</evidence>
<evidence type="ECO:0000259" key="22">
    <source>
        <dbReference type="Pfam" id="PF08245"/>
    </source>
</evidence>
<evidence type="ECO:0000256" key="13">
    <source>
        <dbReference type="ARBA" id="ARBA00022909"/>
    </source>
</evidence>
<evidence type="ECO:0000256" key="7">
    <source>
        <dbReference type="ARBA" id="ARBA00019357"/>
    </source>
</evidence>
<accession>A0A506PL24</accession>
<dbReference type="PANTHER" id="PTHR11136:SF0">
    <property type="entry name" value="DIHYDROFOLATE SYNTHETASE-RELATED"/>
    <property type="match status" value="1"/>
</dbReference>
<evidence type="ECO:0000256" key="11">
    <source>
        <dbReference type="ARBA" id="ARBA00022840"/>
    </source>
</evidence>
<evidence type="ECO:0000313" key="24">
    <source>
        <dbReference type="Proteomes" id="UP000317332"/>
    </source>
</evidence>
<dbReference type="Pfam" id="PF08245">
    <property type="entry name" value="Mur_ligase_M"/>
    <property type="match status" value="1"/>
</dbReference>
<dbReference type="PANTHER" id="PTHR11136">
    <property type="entry name" value="FOLYLPOLYGLUTAMATE SYNTHASE-RELATED"/>
    <property type="match status" value="1"/>
</dbReference>
<dbReference type="PIRSF" id="PIRSF001563">
    <property type="entry name" value="Folylpolyglu_synth"/>
    <property type="match status" value="1"/>
</dbReference>
<dbReference type="InterPro" id="IPR013221">
    <property type="entry name" value="Mur_ligase_cen"/>
</dbReference>
<dbReference type="RefSeq" id="WP_140990122.1">
    <property type="nucleotide sequence ID" value="NZ_VHIQ01000003.1"/>
</dbReference>
<dbReference type="Gene3D" id="3.90.190.20">
    <property type="entry name" value="Mur ligase, C-terminal domain"/>
    <property type="match status" value="1"/>
</dbReference>
<evidence type="ECO:0000256" key="15">
    <source>
        <dbReference type="ARBA" id="ARBA00030592"/>
    </source>
</evidence>
<dbReference type="GO" id="GO:0008841">
    <property type="term" value="F:dihydrofolate synthase activity"/>
    <property type="evidence" value="ECO:0007669"/>
    <property type="project" value="UniProtKB-EC"/>
</dbReference>
<gene>
    <name evidence="23" type="ORF">FJ651_08725</name>
</gene>
<evidence type="ECO:0000256" key="18">
    <source>
        <dbReference type="ARBA" id="ARBA00047808"/>
    </source>
</evidence>
<evidence type="ECO:0000256" key="6">
    <source>
        <dbReference type="ARBA" id="ARBA00013025"/>
    </source>
</evidence>
<dbReference type="GO" id="GO:0046656">
    <property type="term" value="P:folic acid biosynthetic process"/>
    <property type="evidence" value="ECO:0007669"/>
    <property type="project" value="UniProtKB-KW"/>
</dbReference>
<evidence type="ECO:0000256" key="20">
    <source>
        <dbReference type="ARBA" id="ARBA00049161"/>
    </source>
</evidence>
<dbReference type="Proteomes" id="UP000317332">
    <property type="component" value="Unassembled WGS sequence"/>
</dbReference>
<evidence type="ECO:0000256" key="5">
    <source>
        <dbReference type="ARBA" id="ARBA00013023"/>
    </source>
</evidence>
<dbReference type="Gene3D" id="3.40.1190.10">
    <property type="entry name" value="Mur-like, catalytic domain"/>
    <property type="match status" value="1"/>
</dbReference>
<comment type="catalytic activity">
    <reaction evidence="17">
        <text>(6S)-5,6,7,8-tetrahydrofolyl-(gamma-L-Glu)(n) + L-glutamate + ATP = (6S)-5,6,7,8-tetrahydrofolyl-(gamma-L-Glu)(n+1) + ADP + phosphate + H(+)</text>
        <dbReference type="Rhea" id="RHEA:10580"/>
        <dbReference type="Rhea" id="RHEA-COMP:14738"/>
        <dbReference type="Rhea" id="RHEA-COMP:14740"/>
        <dbReference type="ChEBI" id="CHEBI:15378"/>
        <dbReference type="ChEBI" id="CHEBI:29985"/>
        <dbReference type="ChEBI" id="CHEBI:30616"/>
        <dbReference type="ChEBI" id="CHEBI:43474"/>
        <dbReference type="ChEBI" id="CHEBI:141005"/>
        <dbReference type="ChEBI" id="CHEBI:456216"/>
        <dbReference type="EC" id="6.3.2.17"/>
    </reaction>
</comment>
<dbReference type="SUPFAM" id="SSF53623">
    <property type="entry name" value="MurD-like peptide ligases, catalytic domain"/>
    <property type="match status" value="1"/>
</dbReference>
<dbReference type="InterPro" id="IPR036615">
    <property type="entry name" value="Mur_ligase_C_dom_sf"/>
</dbReference>
<evidence type="ECO:0000256" key="12">
    <source>
        <dbReference type="ARBA" id="ARBA00022842"/>
    </source>
</evidence>
<evidence type="ECO:0000256" key="3">
    <source>
        <dbReference type="ARBA" id="ARBA00005150"/>
    </source>
</evidence>
<keyword evidence="24" id="KW-1185">Reference proteome</keyword>
<evidence type="ECO:0000259" key="21">
    <source>
        <dbReference type="Pfam" id="PF02875"/>
    </source>
</evidence>
<keyword evidence="8" id="KW-0436">Ligase</keyword>
<dbReference type="PROSITE" id="PS01011">
    <property type="entry name" value="FOLYLPOLYGLU_SYNT_1"/>
    <property type="match status" value="1"/>
</dbReference>
<evidence type="ECO:0000256" key="9">
    <source>
        <dbReference type="ARBA" id="ARBA00022723"/>
    </source>
</evidence>
<comment type="function">
    <text evidence="1">Functions in two distinct reactions of the de novo folate biosynthetic pathway. Catalyzes the addition of a glutamate residue to dihydropteroate (7,8-dihydropteroate or H2Pte) to form dihydrofolate (7,8-dihydrofolate monoglutamate or H2Pte-Glu). Also catalyzes successive additions of L-glutamate to tetrahydrofolate or 10-formyltetrahydrofolate or 5,10-methylenetetrahydrofolate, leading to folylpolyglutamate derivatives.</text>
</comment>
<proteinExistence type="inferred from homology"/>
<evidence type="ECO:0000256" key="4">
    <source>
        <dbReference type="ARBA" id="ARBA00008276"/>
    </source>
</evidence>
<dbReference type="Pfam" id="PF02875">
    <property type="entry name" value="Mur_ligase_C"/>
    <property type="match status" value="1"/>
</dbReference>
<dbReference type="NCBIfam" id="TIGR01499">
    <property type="entry name" value="folC"/>
    <property type="match status" value="1"/>
</dbReference>
<keyword evidence="13" id="KW-0289">Folate biosynthesis</keyword>
<dbReference type="EMBL" id="VHIQ01000003">
    <property type="protein sequence ID" value="TPV34228.1"/>
    <property type="molecule type" value="Genomic_DNA"/>
</dbReference>
<comment type="caution">
    <text evidence="23">The sequence shown here is derived from an EMBL/GenBank/DDBJ whole genome shotgun (WGS) entry which is preliminary data.</text>
</comment>
<comment type="pathway">
    <text evidence="2">Cofactor biosynthesis; tetrahydrofolate biosynthesis; 7,8-dihydrofolate from 2-amino-4-hydroxy-6-hydroxymethyl-7,8-dihydropteridine diphosphate and 4-aminobenzoate: step 2/2.</text>
</comment>
<dbReference type="GO" id="GO:0005737">
    <property type="term" value="C:cytoplasm"/>
    <property type="evidence" value="ECO:0007669"/>
    <property type="project" value="TreeGrafter"/>
</dbReference>
<dbReference type="GO" id="GO:0004326">
    <property type="term" value="F:tetrahydrofolylpolyglutamate synthase activity"/>
    <property type="evidence" value="ECO:0007669"/>
    <property type="project" value="UniProtKB-EC"/>
</dbReference>
<evidence type="ECO:0000256" key="16">
    <source>
        <dbReference type="ARBA" id="ARBA00032510"/>
    </source>
</evidence>
<evidence type="ECO:0000256" key="2">
    <source>
        <dbReference type="ARBA" id="ARBA00004799"/>
    </source>
</evidence>
<evidence type="ECO:0000256" key="19">
    <source>
        <dbReference type="ARBA" id="ARBA00049035"/>
    </source>
</evidence>